<name>A0A840I9V9_9ACTN</name>
<dbReference type="InterPro" id="IPR036388">
    <property type="entry name" value="WH-like_DNA-bd_sf"/>
</dbReference>
<gene>
    <name evidence="3" type="ORF">BDZ31_001209</name>
</gene>
<organism evidence="3 4">
    <name type="scientific">Conexibacter arvalis</name>
    <dbReference type="NCBI Taxonomy" id="912552"/>
    <lineage>
        <taxon>Bacteria</taxon>
        <taxon>Bacillati</taxon>
        <taxon>Actinomycetota</taxon>
        <taxon>Thermoleophilia</taxon>
        <taxon>Solirubrobacterales</taxon>
        <taxon>Conexibacteraceae</taxon>
        <taxon>Conexibacter</taxon>
    </lineage>
</organism>
<feature type="compositionally biased region" description="Low complexity" evidence="2">
    <location>
        <begin position="165"/>
        <end position="195"/>
    </location>
</feature>
<dbReference type="RefSeq" id="WP_183339957.1">
    <property type="nucleotide sequence ID" value="NZ_JACHNU010000001.1"/>
</dbReference>
<evidence type="ECO:0000256" key="2">
    <source>
        <dbReference type="SAM" id="MobiDB-lite"/>
    </source>
</evidence>
<dbReference type="PANTHER" id="PTHR38768:SF1">
    <property type="entry name" value="UPF0502 PROTEIN YCEH"/>
    <property type="match status" value="1"/>
</dbReference>
<dbReference type="Pfam" id="PF04337">
    <property type="entry name" value="DUF480"/>
    <property type="match status" value="1"/>
</dbReference>
<proteinExistence type="inferred from homology"/>
<dbReference type="AlphaFoldDB" id="A0A840I9V9"/>
<dbReference type="PANTHER" id="PTHR38768">
    <property type="entry name" value="UPF0502 PROTEIN YCEH"/>
    <property type="match status" value="1"/>
</dbReference>
<sequence length="230" mass="24940">MEPDAVEIRVLGCLIEKQRTTPDAYPLSLNALRLACNQSTNRDPVVQYDEAVIRDALQRTYRRGWTRLASGHGSRAAKYRHLLDEALALAPDEIALLAVLMLRGPQTPGELKQRSERLHPFGDLAAVQETLDRLIERELVARLARRPGQKEERFQQLLGGDQDDAAASAAAPETAEAATPQPAAAAPAAPAALAAPAPPDPALVSRIEALERELAELRGELATLRESLGE</sequence>
<evidence type="ECO:0000256" key="1">
    <source>
        <dbReference type="HAMAP-Rule" id="MF_01584"/>
    </source>
</evidence>
<evidence type="ECO:0000313" key="3">
    <source>
        <dbReference type="EMBL" id="MBB4661636.1"/>
    </source>
</evidence>
<dbReference type="Proteomes" id="UP000585272">
    <property type="component" value="Unassembled WGS sequence"/>
</dbReference>
<dbReference type="EMBL" id="JACHNU010000001">
    <property type="protein sequence ID" value="MBB4661636.1"/>
    <property type="molecule type" value="Genomic_DNA"/>
</dbReference>
<protein>
    <submittedName>
        <fullName evidence="3">Uncharacterized protein</fullName>
    </submittedName>
</protein>
<accession>A0A840I9V9</accession>
<dbReference type="InterPro" id="IPR007432">
    <property type="entry name" value="DUF480"/>
</dbReference>
<dbReference type="HAMAP" id="MF_01584">
    <property type="entry name" value="UPF0502"/>
    <property type="match status" value="1"/>
</dbReference>
<dbReference type="InterPro" id="IPR036390">
    <property type="entry name" value="WH_DNA-bd_sf"/>
</dbReference>
<reference evidence="3 4" key="1">
    <citation type="submission" date="2020-08" db="EMBL/GenBank/DDBJ databases">
        <title>Genomic Encyclopedia of Archaeal and Bacterial Type Strains, Phase II (KMG-II): from individual species to whole genera.</title>
        <authorList>
            <person name="Goeker M."/>
        </authorList>
    </citation>
    <scope>NUCLEOTIDE SEQUENCE [LARGE SCALE GENOMIC DNA]</scope>
    <source>
        <strain evidence="3 4">DSM 23288</strain>
    </source>
</reference>
<comment type="caution">
    <text evidence="3">The sequence shown here is derived from an EMBL/GenBank/DDBJ whole genome shotgun (WGS) entry which is preliminary data.</text>
</comment>
<comment type="similarity">
    <text evidence="1">Belongs to the UPF0502 family.</text>
</comment>
<dbReference type="SUPFAM" id="SSF46785">
    <property type="entry name" value="Winged helix' DNA-binding domain"/>
    <property type="match status" value="2"/>
</dbReference>
<feature type="region of interest" description="Disordered" evidence="2">
    <location>
        <begin position="162"/>
        <end position="199"/>
    </location>
</feature>
<evidence type="ECO:0000313" key="4">
    <source>
        <dbReference type="Proteomes" id="UP000585272"/>
    </source>
</evidence>
<keyword evidence="4" id="KW-1185">Reference proteome</keyword>
<dbReference type="Gene3D" id="1.10.10.10">
    <property type="entry name" value="Winged helix-like DNA-binding domain superfamily/Winged helix DNA-binding domain"/>
    <property type="match status" value="2"/>
</dbReference>